<name>A0AAV2HF91_LYMST</name>
<organism evidence="1 2">
    <name type="scientific">Lymnaea stagnalis</name>
    <name type="common">Great pond snail</name>
    <name type="synonym">Helix stagnalis</name>
    <dbReference type="NCBI Taxonomy" id="6523"/>
    <lineage>
        <taxon>Eukaryota</taxon>
        <taxon>Metazoa</taxon>
        <taxon>Spiralia</taxon>
        <taxon>Lophotrochozoa</taxon>
        <taxon>Mollusca</taxon>
        <taxon>Gastropoda</taxon>
        <taxon>Heterobranchia</taxon>
        <taxon>Euthyneura</taxon>
        <taxon>Panpulmonata</taxon>
        <taxon>Hygrophila</taxon>
        <taxon>Lymnaeoidea</taxon>
        <taxon>Lymnaeidae</taxon>
        <taxon>Lymnaea</taxon>
    </lineage>
</organism>
<proteinExistence type="predicted"/>
<evidence type="ECO:0000313" key="1">
    <source>
        <dbReference type="EMBL" id="CAL1532303.1"/>
    </source>
</evidence>
<accession>A0AAV2HF91</accession>
<reference evidence="1 2" key="1">
    <citation type="submission" date="2024-04" db="EMBL/GenBank/DDBJ databases">
        <authorList>
            <consortium name="Genoscope - CEA"/>
            <person name="William W."/>
        </authorList>
    </citation>
    <scope>NUCLEOTIDE SEQUENCE [LARGE SCALE GENOMIC DNA]</scope>
</reference>
<protein>
    <submittedName>
        <fullName evidence="1">Uncharacterized protein</fullName>
    </submittedName>
</protein>
<feature type="non-terminal residue" evidence="1">
    <location>
        <position position="1"/>
    </location>
</feature>
<dbReference type="AlphaFoldDB" id="A0AAV2HF91"/>
<gene>
    <name evidence="1" type="ORF">GSLYS_00006382001</name>
</gene>
<dbReference type="Proteomes" id="UP001497497">
    <property type="component" value="Unassembled WGS sequence"/>
</dbReference>
<dbReference type="EMBL" id="CAXITT010000113">
    <property type="protein sequence ID" value="CAL1532303.1"/>
    <property type="molecule type" value="Genomic_DNA"/>
</dbReference>
<evidence type="ECO:0000313" key="2">
    <source>
        <dbReference type="Proteomes" id="UP001497497"/>
    </source>
</evidence>
<feature type="non-terminal residue" evidence="1">
    <location>
        <position position="142"/>
    </location>
</feature>
<keyword evidence="2" id="KW-1185">Reference proteome</keyword>
<sequence length="142" mass="15423">SQTNLCAVSSDQITQTAKSAGSSASYVSGFLPCQDSHTQTNTYQSDFSSINSSHTQTLISTLFNVAEVQDQGTTCDGLLDFSVDNFSSNTSIQNDVLAHHLDTPKHRFQSPYSEDNSRISQNVFISNQVRTCQVDALTSSQS</sequence>
<comment type="caution">
    <text evidence="1">The sequence shown here is derived from an EMBL/GenBank/DDBJ whole genome shotgun (WGS) entry which is preliminary data.</text>
</comment>